<dbReference type="RefSeq" id="WP_033678907.1">
    <property type="nucleotide sequence ID" value="NZ_JOTM01000060.1"/>
</dbReference>
<evidence type="ECO:0000256" key="1">
    <source>
        <dbReference type="ARBA" id="ARBA00002286"/>
    </source>
</evidence>
<dbReference type="EMBL" id="JOTM01000060">
    <property type="protein sequence ID" value="KEK21753.1"/>
    <property type="molecule type" value="Genomic_DNA"/>
</dbReference>
<dbReference type="InterPro" id="IPR012337">
    <property type="entry name" value="RNaseH-like_sf"/>
</dbReference>
<evidence type="ECO:0000256" key="2">
    <source>
        <dbReference type="ARBA" id="ARBA00010075"/>
    </source>
</evidence>
<dbReference type="AlphaFoldDB" id="A0A073KHD7"/>
<evidence type="ECO:0000313" key="7">
    <source>
        <dbReference type="EMBL" id="KEK21753.1"/>
    </source>
</evidence>
<dbReference type="SUPFAM" id="SSF53098">
    <property type="entry name" value="Ribonuclease H-like"/>
    <property type="match status" value="1"/>
</dbReference>
<keyword evidence="3" id="KW-0815">Transposition</keyword>
<keyword evidence="5" id="KW-0233">DNA recombination</keyword>
<sequence>MDLSLSEELHLFSQELQCFLSPVVLQDIARRVGFVQRSSKYQANELIALCVWLSQKIASTSLTQLCSRLEASTGVLMSPEGLNQRFNPAAVAFLREVFTSLLTQKLCSNQSLSAHMMSIFNRIRILDATVFQLPDTFATDYQGSGGSSNTAGVKIQLEYDLLSGQFLNVQLGPGKNNDKTYGTICLETVEKGDLCLRDLSYFDLSDLQAIHDKKAYYISRLKLNTRIYIKNPEPEYFNNGTLKKQTEYIQLDMTQMMSSLPPGETMEISEAYIGQNQKLPARVMIHRLTDDQTQTRLKNQAIREKKKGIIMKDKSKRLMSMNIYITNTSPEEVPTNYVHSLYSLRWQIEILFKTWKSFFEIDECKGIKKERLECHLYGQLIGILICSSTMFQMRQFLLGKQKQELSEYKAIYMIKDYFPLLFQAMTVDTDELSAILHRLYQSLKKNGRKCHRYKKMTVFDILGVVYETTVNKRQIA</sequence>
<comment type="caution">
    <text evidence="7">The sequence shown here is derived from an EMBL/GenBank/DDBJ whole genome shotgun (WGS) entry which is preliminary data.</text>
</comment>
<protein>
    <submittedName>
        <fullName evidence="7">Transposase</fullName>
    </submittedName>
</protein>
<dbReference type="PANTHER" id="PTHR33258:SF1">
    <property type="entry name" value="TRANSPOSASE INSL FOR INSERTION SEQUENCE ELEMENT IS186A-RELATED"/>
    <property type="match status" value="1"/>
</dbReference>
<dbReference type="eggNOG" id="COG3385">
    <property type="taxonomic scope" value="Bacteria"/>
</dbReference>
<evidence type="ECO:0000259" key="6">
    <source>
        <dbReference type="Pfam" id="PF01609"/>
    </source>
</evidence>
<dbReference type="InterPro" id="IPR002559">
    <property type="entry name" value="Transposase_11"/>
</dbReference>
<dbReference type="STRING" id="574375.AZF08_27025"/>
<proteinExistence type="inferred from homology"/>
<dbReference type="InterPro" id="IPR047952">
    <property type="entry name" value="Transpos_IS4"/>
</dbReference>
<keyword evidence="4" id="KW-0238">DNA-binding</keyword>
<dbReference type="NCBIfam" id="NF033592">
    <property type="entry name" value="transpos_IS4_1"/>
    <property type="match status" value="1"/>
</dbReference>
<dbReference type="GO" id="GO:0006313">
    <property type="term" value="P:DNA transposition"/>
    <property type="evidence" value="ECO:0007669"/>
    <property type="project" value="InterPro"/>
</dbReference>
<dbReference type="OrthoDB" id="2432160at2"/>
<dbReference type="GO" id="GO:0003677">
    <property type="term" value="F:DNA binding"/>
    <property type="evidence" value="ECO:0007669"/>
    <property type="project" value="UniProtKB-KW"/>
</dbReference>
<comment type="function">
    <text evidence="1">Involved in the transposition of the insertion sequence.</text>
</comment>
<organism evidence="7 8">
    <name type="scientific">Bacillus gaemokensis</name>
    <dbReference type="NCBI Taxonomy" id="574375"/>
    <lineage>
        <taxon>Bacteria</taxon>
        <taxon>Bacillati</taxon>
        <taxon>Bacillota</taxon>
        <taxon>Bacilli</taxon>
        <taxon>Bacillales</taxon>
        <taxon>Bacillaceae</taxon>
        <taxon>Bacillus</taxon>
        <taxon>Bacillus cereus group</taxon>
    </lineage>
</organism>
<comment type="similarity">
    <text evidence="2">Belongs to the transposase 11 family.</text>
</comment>
<dbReference type="Proteomes" id="UP000027778">
    <property type="component" value="Unassembled WGS sequence"/>
</dbReference>
<evidence type="ECO:0000256" key="4">
    <source>
        <dbReference type="ARBA" id="ARBA00023125"/>
    </source>
</evidence>
<evidence type="ECO:0000256" key="5">
    <source>
        <dbReference type="ARBA" id="ARBA00023172"/>
    </source>
</evidence>
<reference evidence="7 8" key="1">
    <citation type="submission" date="2014-06" db="EMBL/GenBank/DDBJ databases">
        <title>Draft genome sequence of Bacillus gaemokensis JCM 15801 (MCCC 1A00707).</title>
        <authorList>
            <person name="Lai Q."/>
            <person name="Liu Y."/>
            <person name="Shao Z."/>
        </authorList>
    </citation>
    <scope>NUCLEOTIDE SEQUENCE [LARGE SCALE GENOMIC DNA]</scope>
    <source>
        <strain evidence="7 8">JCM 15801</strain>
    </source>
</reference>
<evidence type="ECO:0000313" key="8">
    <source>
        <dbReference type="Proteomes" id="UP000027778"/>
    </source>
</evidence>
<feature type="domain" description="Transposase IS4-like" evidence="6">
    <location>
        <begin position="122"/>
        <end position="381"/>
    </location>
</feature>
<keyword evidence="8" id="KW-1185">Reference proteome</keyword>
<dbReference type="Pfam" id="PF01609">
    <property type="entry name" value="DDE_Tnp_1"/>
    <property type="match status" value="1"/>
</dbReference>
<dbReference type="PANTHER" id="PTHR33258">
    <property type="entry name" value="TRANSPOSASE INSL FOR INSERTION SEQUENCE ELEMENT IS186A-RELATED"/>
    <property type="match status" value="1"/>
</dbReference>
<gene>
    <name evidence="7" type="ORF">BAGA_26150</name>
</gene>
<dbReference type="GO" id="GO:0004803">
    <property type="term" value="F:transposase activity"/>
    <property type="evidence" value="ECO:0007669"/>
    <property type="project" value="InterPro"/>
</dbReference>
<accession>A0A073KHD7</accession>
<evidence type="ECO:0000256" key="3">
    <source>
        <dbReference type="ARBA" id="ARBA00022578"/>
    </source>
</evidence>
<name>A0A073KHD7_9BACI</name>